<dbReference type="eggNOG" id="ENOG502Z96Y">
    <property type="taxonomic scope" value="Bacteria"/>
</dbReference>
<gene>
    <name evidence="8" type="primary">yciC</name>
    <name evidence="8" type="ordered locus">EBL_c19140</name>
</gene>
<dbReference type="GO" id="GO:0005886">
    <property type="term" value="C:plasma membrane"/>
    <property type="evidence" value="ECO:0007669"/>
    <property type="project" value="UniProtKB-SubCell"/>
</dbReference>
<evidence type="ECO:0000313" key="9">
    <source>
        <dbReference type="Proteomes" id="UP000001955"/>
    </source>
</evidence>
<keyword evidence="6 7" id="KW-0472">Membrane</keyword>
<keyword evidence="7" id="KW-0997">Cell inner membrane</keyword>
<dbReference type="Pfam" id="PF06790">
    <property type="entry name" value="UPF0259"/>
    <property type="match status" value="1"/>
</dbReference>
<comment type="similarity">
    <text evidence="2 7">Belongs to the UPF0259 family.</text>
</comment>
<accession>K6URK2</accession>
<dbReference type="AlphaFoldDB" id="I2B902"/>
<organism evidence="8 9">
    <name type="scientific">Shimwellia blattae (strain ATCC 29907 / DSM 4481 / JCM 1650 / NBRC 105725 / CDC 9005-74)</name>
    <name type="common">Escherichia blattae</name>
    <dbReference type="NCBI Taxonomy" id="630626"/>
    <lineage>
        <taxon>Bacteria</taxon>
        <taxon>Pseudomonadati</taxon>
        <taxon>Pseudomonadota</taxon>
        <taxon>Gammaproteobacteria</taxon>
        <taxon>Enterobacterales</taxon>
        <taxon>Enterobacteriaceae</taxon>
        <taxon>Shimwellia</taxon>
    </lineage>
</organism>
<dbReference type="KEGG" id="ebt:EBL_c19140"/>
<dbReference type="OrthoDB" id="6454524at2"/>
<dbReference type="RefSeq" id="WP_002440995.1">
    <property type="nucleotide sequence ID" value="NC_017910.1"/>
</dbReference>
<dbReference type="HAMAP" id="MF_01067">
    <property type="entry name" value="UPF0259"/>
    <property type="match status" value="1"/>
</dbReference>
<evidence type="ECO:0000256" key="3">
    <source>
        <dbReference type="ARBA" id="ARBA00022475"/>
    </source>
</evidence>
<keyword evidence="5 7" id="KW-1133">Transmembrane helix</keyword>
<dbReference type="EMBL" id="CP001560">
    <property type="protein sequence ID" value="AFJ47006.1"/>
    <property type="molecule type" value="Genomic_DNA"/>
</dbReference>
<dbReference type="Proteomes" id="UP000001955">
    <property type="component" value="Chromosome"/>
</dbReference>
<comment type="subcellular location">
    <subcellularLocation>
        <location evidence="1 7">Cell inner membrane</location>
        <topology evidence="1 7">Multi-pass membrane protein</topology>
    </subcellularLocation>
</comment>
<feature type="transmembrane region" description="Helical" evidence="7">
    <location>
        <begin position="146"/>
        <end position="166"/>
    </location>
</feature>
<feature type="transmembrane region" description="Helical" evidence="7">
    <location>
        <begin position="217"/>
        <end position="239"/>
    </location>
</feature>
<keyword evidence="9" id="KW-1185">Reference proteome</keyword>
<evidence type="ECO:0000256" key="4">
    <source>
        <dbReference type="ARBA" id="ARBA00022692"/>
    </source>
</evidence>
<evidence type="ECO:0000256" key="5">
    <source>
        <dbReference type="ARBA" id="ARBA00022989"/>
    </source>
</evidence>
<evidence type="ECO:0000313" key="8">
    <source>
        <dbReference type="EMBL" id="AFJ47006.1"/>
    </source>
</evidence>
<feature type="transmembrane region" description="Helical" evidence="7">
    <location>
        <begin position="87"/>
        <end position="107"/>
    </location>
</feature>
<reference evidence="8 9" key="1">
    <citation type="journal article" date="2012" name="J. Bacteriol.">
        <title>Complete genome sequence of the B12-producing Shimwellia blattae strain DSM 4481, isolated from a cockroach.</title>
        <authorList>
            <person name="Brzuszkiewicz E."/>
            <person name="Waschkowitz T."/>
            <person name="Wiezer A."/>
            <person name="Daniel R."/>
        </authorList>
    </citation>
    <scope>NUCLEOTIDE SEQUENCE [LARGE SCALE GENOMIC DNA]</scope>
    <source>
        <strain evidence="9">ATCC 29907 / DSM 4481 / JCM 1650 / NBRC 105725 / CDC 9005-74</strain>
    </source>
</reference>
<name>I2B902_SHIBC</name>
<evidence type="ECO:0000256" key="7">
    <source>
        <dbReference type="HAMAP-Rule" id="MF_01067"/>
    </source>
</evidence>
<evidence type="ECO:0000256" key="1">
    <source>
        <dbReference type="ARBA" id="ARBA00004429"/>
    </source>
</evidence>
<feature type="transmembrane region" description="Helical" evidence="7">
    <location>
        <begin position="20"/>
        <end position="41"/>
    </location>
</feature>
<dbReference type="HOGENOM" id="CLU_073287_0_0_6"/>
<feature type="transmembrane region" description="Helical" evidence="7">
    <location>
        <begin position="119"/>
        <end position="140"/>
    </location>
</feature>
<protein>
    <recommendedName>
        <fullName evidence="7">UPF0259 membrane protein EBL_c19140</fullName>
    </recommendedName>
</protein>
<dbReference type="InterPro" id="IPR009627">
    <property type="entry name" value="UPF0259"/>
</dbReference>
<keyword evidence="3 7" id="KW-1003">Cell membrane</keyword>
<keyword evidence="4 7" id="KW-0812">Transmembrane</keyword>
<dbReference type="PATRIC" id="fig|630626.3.peg.1858"/>
<feature type="transmembrane region" description="Helical" evidence="7">
    <location>
        <begin position="187"/>
        <end position="211"/>
    </location>
</feature>
<dbReference type="NCBIfam" id="NF002774">
    <property type="entry name" value="PRK02868.1"/>
    <property type="match status" value="1"/>
</dbReference>
<accession>I2B902</accession>
<dbReference type="STRING" id="630626.EBL_c19140"/>
<proteinExistence type="inferred from homology"/>
<sequence>MSITANSLYRDTGNFLRNQFVTVLLIALLSAFISLVIAHAFSPGEEQLSVLKDTADLSGSQGLFDLVQNMTLEQQQVLLKASAASTFSALIGNTVLAGGVLFLIQIVSGGQRTSALRAIGASAPVLPRLFILLFLSTFVIQMGMMLLVVPGVLLAIALSLAPVMMVQDKLGIFAAIRHSARLGWANMRLIAPAVILWLLARLVLLLFASSLGTLSPSVAAIIINTVNNLFSAILLIYLFRLYMLIRD</sequence>
<evidence type="ECO:0000256" key="2">
    <source>
        <dbReference type="ARBA" id="ARBA00005633"/>
    </source>
</evidence>
<evidence type="ECO:0000256" key="6">
    <source>
        <dbReference type="ARBA" id="ARBA00023136"/>
    </source>
</evidence>